<keyword evidence="8" id="KW-1185">Reference proteome</keyword>
<keyword evidence="2" id="KW-0444">Lipid biosynthesis</keyword>
<evidence type="ECO:0000259" key="6">
    <source>
        <dbReference type="SMART" id="SM00563"/>
    </source>
</evidence>
<dbReference type="EMBL" id="CP139781">
    <property type="protein sequence ID" value="WRQ87159.1"/>
    <property type="molecule type" value="Genomic_DNA"/>
</dbReference>
<dbReference type="RefSeq" id="WP_221029427.1">
    <property type="nucleotide sequence ID" value="NZ_CP139781.1"/>
</dbReference>
<dbReference type="SUPFAM" id="SSF69593">
    <property type="entry name" value="Glycerol-3-phosphate (1)-acyltransferase"/>
    <property type="match status" value="1"/>
</dbReference>
<evidence type="ECO:0000256" key="1">
    <source>
        <dbReference type="ARBA" id="ARBA00005189"/>
    </source>
</evidence>
<dbReference type="PANTHER" id="PTHR10434">
    <property type="entry name" value="1-ACYL-SN-GLYCEROL-3-PHOSPHATE ACYLTRANSFERASE"/>
    <property type="match status" value="1"/>
</dbReference>
<protein>
    <submittedName>
        <fullName evidence="7">Lysophospholipid acyltransferase family protein</fullName>
    </submittedName>
</protein>
<name>A0ABZ1C9A3_9BACT</name>
<dbReference type="PANTHER" id="PTHR10434:SF64">
    <property type="entry name" value="1-ACYL-SN-GLYCEROL-3-PHOSPHATE ACYLTRANSFERASE-RELATED"/>
    <property type="match status" value="1"/>
</dbReference>
<sequence>MAVFGPNTPSPPIPWRWSLRGVGRVAALLGGAGGSALEYLRMPREERTSVAGKARWLQRTCRRALRAFKIEVVAEGEALPHGVMLAPNHVSYMDILVLSALAPTVFVAKSEVKGWPLFGWFARMAGTLFIRRQVRADVVRVGEQLAPVMAAGVNLVVFLEGTSTDGQDVNPFRPSMLEPAVKASWPLCPVALRYEVPAGRDATWEVAWWGSMPLLPHVIGFAGLEWVRVHVRRAAVLTAEGDRKELAAQLEAQVRALLHGESGARRE</sequence>
<evidence type="ECO:0000256" key="5">
    <source>
        <dbReference type="ARBA" id="ARBA00023315"/>
    </source>
</evidence>
<dbReference type="CDD" id="cd07989">
    <property type="entry name" value="LPLAT_AGPAT-like"/>
    <property type="match status" value="1"/>
</dbReference>
<evidence type="ECO:0000256" key="4">
    <source>
        <dbReference type="ARBA" id="ARBA00023098"/>
    </source>
</evidence>
<dbReference type="Pfam" id="PF01553">
    <property type="entry name" value="Acyltransferase"/>
    <property type="match status" value="1"/>
</dbReference>
<keyword evidence="5 7" id="KW-0012">Acyltransferase</keyword>
<dbReference type="InterPro" id="IPR002123">
    <property type="entry name" value="Plipid/glycerol_acylTrfase"/>
</dbReference>
<evidence type="ECO:0000256" key="3">
    <source>
        <dbReference type="ARBA" id="ARBA00022679"/>
    </source>
</evidence>
<proteinExistence type="predicted"/>
<dbReference type="GO" id="GO:0016746">
    <property type="term" value="F:acyltransferase activity"/>
    <property type="evidence" value="ECO:0007669"/>
    <property type="project" value="UniProtKB-KW"/>
</dbReference>
<gene>
    <name evidence="7" type="ORF">K1X11_020295</name>
</gene>
<comment type="pathway">
    <text evidence="1">Lipid metabolism.</text>
</comment>
<keyword evidence="4" id="KW-0443">Lipid metabolism</keyword>
<evidence type="ECO:0000313" key="7">
    <source>
        <dbReference type="EMBL" id="WRQ87159.1"/>
    </source>
</evidence>
<dbReference type="Proteomes" id="UP000738431">
    <property type="component" value="Chromosome"/>
</dbReference>
<keyword evidence="3" id="KW-0808">Transferase</keyword>
<accession>A0ABZ1C9A3</accession>
<feature type="domain" description="Phospholipid/glycerol acyltransferase" evidence="6">
    <location>
        <begin position="83"/>
        <end position="195"/>
    </location>
</feature>
<reference evidence="7 8" key="1">
    <citation type="submission" date="2023-12" db="EMBL/GenBank/DDBJ databases">
        <title>Description of an unclassified Opitutus bacterium of Verrucomicrobiota.</title>
        <authorList>
            <person name="Zhang D.-F."/>
        </authorList>
    </citation>
    <scope>NUCLEOTIDE SEQUENCE [LARGE SCALE GENOMIC DNA]</scope>
    <source>
        <strain evidence="7 8">WL0086</strain>
    </source>
</reference>
<dbReference type="SMART" id="SM00563">
    <property type="entry name" value="PlsC"/>
    <property type="match status" value="1"/>
</dbReference>
<organism evidence="7 8">
    <name type="scientific">Actomonas aquatica</name>
    <dbReference type="NCBI Taxonomy" id="2866162"/>
    <lineage>
        <taxon>Bacteria</taxon>
        <taxon>Pseudomonadati</taxon>
        <taxon>Verrucomicrobiota</taxon>
        <taxon>Opitutia</taxon>
        <taxon>Opitutales</taxon>
        <taxon>Opitutaceae</taxon>
        <taxon>Actomonas</taxon>
    </lineage>
</organism>
<evidence type="ECO:0000313" key="8">
    <source>
        <dbReference type="Proteomes" id="UP000738431"/>
    </source>
</evidence>
<evidence type="ECO:0000256" key="2">
    <source>
        <dbReference type="ARBA" id="ARBA00022516"/>
    </source>
</evidence>